<protein>
    <submittedName>
        <fullName evidence="1">Uncharacterized protein</fullName>
    </submittedName>
</protein>
<evidence type="ECO:0000313" key="2">
    <source>
        <dbReference type="Proteomes" id="UP000703661"/>
    </source>
</evidence>
<dbReference type="EMBL" id="JAAAID010000569">
    <property type="protein sequence ID" value="KAG0016060.1"/>
    <property type="molecule type" value="Genomic_DNA"/>
</dbReference>
<dbReference type="Proteomes" id="UP000703661">
    <property type="component" value="Unassembled WGS sequence"/>
</dbReference>
<accession>A0A9P6MW79</accession>
<keyword evidence="2" id="KW-1185">Reference proteome</keyword>
<name>A0A9P6MW79_9FUNG</name>
<dbReference type="AlphaFoldDB" id="A0A9P6MW79"/>
<proteinExistence type="predicted"/>
<organism evidence="1 2">
    <name type="scientific">Entomortierella chlamydospora</name>
    <dbReference type="NCBI Taxonomy" id="101097"/>
    <lineage>
        <taxon>Eukaryota</taxon>
        <taxon>Fungi</taxon>
        <taxon>Fungi incertae sedis</taxon>
        <taxon>Mucoromycota</taxon>
        <taxon>Mortierellomycotina</taxon>
        <taxon>Mortierellomycetes</taxon>
        <taxon>Mortierellales</taxon>
        <taxon>Mortierellaceae</taxon>
        <taxon>Entomortierella</taxon>
    </lineage>
</organism>
<sequence>MLNEQIMYQSHLNQLQSAPRVDRTTPSDYICNVAATRRESQNEPNVLAEKASRPMTPDLDLTNLIQVIQKNSTLRKLSLHGEMFCQQELCTISRLFKAIPETVEDLNIAVRYGVPPKKSEELIADLSEDDSEGTLLNINQITFQYDILDERVLIPLLKRCRCLEKLVLNARLHSSFSQEIFSVLRGHCPKLKDLRMMKSLGSLCSGQGHFMFVRI</sequence>
<gene>
    <name evidence="1" type="ORF">BGZ80_009454</name>
</gene>
<dbReference type="InterPro" id="IPR032675">
    <property type="entry name" value="LRR_dom_sf"/>
</dbReference>
<reference evidence="1" key="1">
    <citation type="journal article" date="2020" name="Fungal Divers.">
        <title>Resolving the Mortierellaceae phylogeny through synthesis of multi-gene phylogenetics and phylogenomics.</title>
        <authorList>
            <person name="Vandepol N."/>
            <person name="Liber J."/>
            <person name="Desiro A."/>
            <person name="Na H."/>
            <person name="Kennedy M."/>
            <person name="Barry K."/>
            <person name="Grigoriev I.V."/>
            <person name="Miller A.N."/>
            <person name="O'Donnell K."/>
            <person name="Stajich J.E."/>
            <person name="Bonito G."/>
        </authorList>
    </citation>
    <scope>NUCLEOTIDE SEQUENCE</scope>
    <source>
        <strain evidence="1">NRRL 2769</strain>
    </source>
</reference>
<comment type="caution">
    <text evidence="1">The sequence shown here is derived from an EMBL/GenBank/DDBJ whole genome shotgun (WGS) entry which is preliminary data.</text>
</comment>
<evidence type="ECO:0000313" key="1">
    <source>
        <dbReference type="EMBL" id="KAG0016060.1"/>
    </source>
</evidence>
<dbReference type="Gene3D" id="3.80.10.10">
    <property type="entry name" value="Ribonuclease Inhibitor"/>
    <property type="match status" value="1"/>
</dbReference>